<organism evidence="16 17">
    <name type="scientific">Opisthocomus hoazin</name>
    <name type="common">Hoatzin</name>
    <name type="synonym">Phasianus hoazin</name>
    <dbReference type="NCBI Taxonomy" id="30419"/>
    <lineage>
        <taxon>Eukaryota</taxon>
        <taxon>Metazoa</taxon>
        <taxon>Chordata</taxon>
        <taxon>Craniata</taxon>
        <taxon>Vertebrata</taxon>
        <taxon>Euteleostomi</taxon>
        <taxon>Archelosauria</taxon>
        <taxon>Archosauria</taxon>
        <taxon>Dinosauria</taxon>
        <taxon>Saurischia</taxon>
        <taxon>Theropoda</taxon>
        <taxon>Coelurosauria</taxon>
        <taxon>Aves</taxon>
        <taxon>Neognathae</taxon>
        <taxon>Neoaves</taxon>
        <taxon>Opisthocomiformes</taxon>
        <taxon>Opisthocomidae</taxon>
        <taxon>Opisthocomus</taxon>
    </lineage>
</organism>
<feature type="domain" description="BCL-6 corepressor PCGF1 binding" evidence="15">
    <location>
        <begin position="960"/>
        <end position="1071"/>
    </location>
</feature>
<dbReference type="GO" id="GO:0003714">
    <property type="term" value="F:transcription corepressor activity"/>
    <property type="evidence" value="ECO:0007669"/>
    <property type="project" value="TreeGrafter"/>
</dbReference>
<feature type="region of interest" description="Disordered" evidence="13">
    <location>
        <begin position="536"/>
        <end position="655"/>
    </location>
</feature>
<evidence type="ECO:0000256" key="4">
    <source>
        <dbReference type="ARBA" id="ARBA00022553"/>
    </source>
</evidence>
<dbReference type="STRING" id="30419.A0A091VIJ7"/>
<comment type="subcellular location">
    <subcellularLocation>
        <location evidence="1">Nucleus</location>
    </subcellularLocation>
</comment>
<evidence type="ECO:0000256" key="6">
    <source>
        <dbReference type="ARBA" id="ARBA00022843"/>
    </source>
</evidence>
<dbReference type="SUPFAM" id="SSF48403">
    <property type="entry name" value="Ankyrin repeat"/>
    <property type="match status" value="1"/>
</dbReference>
<feature type="region of interest" description="Disordered" evidence="13">
    <location>
        <begin position="88"/>
        <end position="111"/>
    </location>
</feature>
<evidence type="ECO:0000259" key="14">
    <source>
        <dbReference type="Pfam" id="PF15808"/>
    </source>
</evidence>
<keyword evidence="5" id="KW-0677">Repeat</keyword>
<dbReference type="Gene3D" id="1.25.40.20">
    <property type="entry name" value="Ankyrin repeat-containing domain"/>
    <property type="match status" value="1"/>
</dbReference>
<evidence type="ECO:0000259" key="15">
    <source>
        <dbReference type="Pfam" id="PF16553"/>
    </source>
</evidence>
<evidence type="ECO:0000256" key="8">
    <source>
        <dbReference type="ARBA" id="ARBA00023015"/>
    </source>
</evidence>
<feature type="repeat" description="ANK" evidence="12">
    <location>
        <begin position="857"/>
        <end position="889"/>
    </location>
</feature>
<dbReference type="GO" id="GO:0006325">
    <property type="term" value="P:chromatin organization"/>
    <property type="evidence" value="ECO:0007669"/>
    <property type="project" value="UniProtKB-KW"/>
</dbReference>
<dbReference type="InterPro" id="IPR032365">
    <property type="entry name" value="PUFD"/>
</dbReference>
<dbReference type="EMBL" id="KK734067">
    <property type="protein sequence ID" value="KFR03232.1"/>
    <property type="molecule type" value="Genomic_DNA"/>
</dbReference>
<keyword evidence="12" id="KW-0040">ANK repeat</keyword>
<feature type="compositionally biased region" description="Polar residues" evidence="13">
    <location>
        <begin position="615"/>
        <end position="633"/>
    </location>
</feature>
<evidence type="ECO:0000313" key="17">
    <source>
        <dbReference type="Proteomes" id="UP000053605"/>
    </source>
</evidence>
<evidence type="ECO:0000256" key="12">
    <source>
        <dbReference type="PROSITE-ProRule" id="PRU00023"/>
    </source>
</evidence>
<dbReference type="FunFam" id="1.25.40.20:FF:000032">
    <property type="entry name" value="BCL-6 corepressor isoform X1"/>
    <property type="match status" value="1"/>
</dbReference>
<dbReference type="InterPro" id="IPR038227">
    <property type="entry name" value="PUFD_som_sf"/>
</dbReference>
<dbReference type="Pfam" id="PF16553">
    <property type="entry name" value="PUFD"/>
    <property type="match status" value="1"/>
</dbReference>
<protein>
    <submittedName>
        <fullName evidence="16">BCL-6 corepressor</fullName>
    </submittedName>
</protein>
<feature type="repeat" description="ANK" evidence="12">
    <location>
        <begin position="824"/>
        <end position="856"/>
    </location>
</feature>
<reference evidence="16 17" key="1">
    <citation type="submission" date="2014-04" db="EMBL/GenBank/DDBJ databases">
        <title>Genome evolution of avian class.</title>
        <authorList>
            <person name="Zhang G."/>
            <person name="Li C."/>
        </authorList>
    </citation>
    <scope>NUCLEOTIDE SEQUENCE [LARGE SCALE GENOMIC DNA]</scope>
    <source>
        <strain evidence="16">BGI_N306</strain>
    </source>
</reference>
<keyword evidence="6" id="KW-0832">Ubl conjugation</keyword>
<name>A0A091VIJ7_OPIHO</name>
<keyword evidence="3" id="KW-1017">Isopeptide bond</keyword>
<feature type="compositionally biased region" description="Basic residues" evidence="13">
    <location>
        <begin position="678"/>
        <end position="696"/>
    </location>
</feature>
<dbReference type="AlphaFoldDB" id="A0A091VIJ7"/>
<sequence length="1072" mass="120515">LYPGHLAPKPGLPYSLPAGRGEFMTYQDALGMGMVHPMLLQHSALDIGKEEKAERRSRSHERVRYEEPALRGRLPEVLESGGKMHFEVPGDKSMKLHQSSGHGKSSAKSEKHLFPDLLRDEQEAKSEANVTKAGFAAEGSNQANDPTKHKVEQASQHRDFIVMREEFGRNNDLHETYNFKPAQSSSVFGLRKEDLSVSQPKERVVVQPSPAFLESAHESDAPALAFGKVQEDAKPFCMGTAPPSIDAGQTYAKDGADDADSADGKILKPKPSKLAKRIANSAGYVGDRFKCVTTELYADSSQLSREQRALQMEGLQEDSILCLPAAYCERAMMRFSELEMKEREGQTATKDSEVCRFSQADWENLKGNSEKKPKSVALEDAIADQNDNDRCTFTSTENNQGHFLETPEEKDLSNEKCYLERHSIYEKAEDQPTEDIGQHPCPRLDRKRKHSGERVQNDGSQNENFVDELQDELMSKAKKRKSSKDDWPEREMTNNSSNHLEEPNCNEVTNLKVCIELTGLHPKKQRHLQHLRELWEQQVSPERSPSGKLGRQSRKDLAEAVQPEATAKVKDFTEERHTKKRSEAKSNRSWSEESLKTSDNEQGLPVFPVSPHMKSLSSTNANSKRQAQPSCTPASRLAAKQQKIKESRKTDGLYTDEEEDFQHASLLQKYSECEKPSGKRQCKTKHLALQERRRRSSLTGDDTTDIENAEDKVTVTRKVRKRPEPTSDCDSSPAKGRGFALGMPHTRVQPWVLIGTAAGAGAPEHRPALVRLPWRSRTLPGDEHRWALAQLSLPCLLAQGPRFEEVVLYCLENKVCDVNHRDNAGYCALHEACARGWLSIVRHLLEYGADVNCSAQDGTRPIHDAVENDHLEIVRLLLSYGADPTLATYSGRTIVKMTHSELMETFLTEYLTDLQGRSVDDPGLYWDFYGSSVCDPKDESGFDILANPPGPGDEDEDGFSDVFEFEFSDEPPLPCYNIQVCLSQGPRNWLLLSDVVKRLKMSSRIFRCNFPNLEVVTITEAEFYKQTSLSQLFSCPTDLEAFNPESKELLDLVEFTSELKTLLGSSLHWLHP</sequence>
<dbReference type="PROSITE" id="PS50297">
    <property type="entry name" value="ANK_REP_REGION"/>
    <property type="match status" value="2"/>
</dbReference>
<keyword evidence="2" id="KW-0678">Repressor</keyword>
<feature type="region of interest" description="Disordered" evidence="13">
    <location>
        <begin position="248"/>
        <end position="268"/>
    </location>
</feature>
<evidence type="ECO:0000256" key="11">
    <source>
        <dbReference type="ARBA" id="ARBA00034703"/>
    </source>
</evidence>
<feature type="region of interest" description="Disordered" evidence="13">
    <location>
        <begin position="428"/>
        <end position="505"/>
    </location>
</feature>
<dbReference type="PANTHER" id="PTHR24117:SF8">
    <property type="entry name" value="BCL-6 COREPRESSOR"/>
    <property type="match status" value="1"/>
</dbReference>
<dbReference type="InterPro" id="IPR002110">
    <property type="entry name" value="Ankyrin_rpt"/>
</dbReference>
<dbReference type="PhylomeDB" id="A0A091VIJ7"/>
<dbReference type="Proteomes" id="UP000053605">
    <property type="component" value="Unassembled WGS sequence"/>
</dbReference>
<dbReference type="Gene3D" id="3.10.260.40">
    <property type="entry name" value="BCL-6 corepressor, PCGF1 binding domain"/>
    <property type="match status" value="1"/>
</dbReference>
<feature type="non-terminal residue" evidence="16">
    <location>
        <position position="1072"/>
    </location>
</feature>
<comment type="similarity">
    <text evidence="11">Belongs to the BCOR family.</text>
</comment>
<feature type="region of interest" description="Disordered" evidence="13">
    <location>
        <begin position="672"/>
        <end position="735"/>
    </location>
</feature>
<evidence type="ECO:0000256" key="5">
    <source>
        <dbReference type="ARBA" id="ARBA00022737"/>
    </source>
</evidence>
<dbReference type="InterPro" id="IPR036770">
    <property type="entry name" value="Ankyrin_rpt-contain_sf"/>
</dbReference>
<proteinExistence type="inferred from homology"/>
<dbReference type="Pfam" id="PF15808">
    <property type="entry name" value="BCOR"/>
    <property type="match status" value="1"/>
</dbReference>
<dbReference type="InterPro" id="IPR047144">
    <property type="entry name" value="BCOR-like"/>
</dbReference>
<feature type="region of interest" description="Disordered" evidence="13">
    <location>
        <begin position="136"/>
        <end position="155"/>
    </location>
</feature>
<keyword evidence="8" id="KW-0805">Transcription regulation</keyword>
<accession>A0A091VIJ7</accession>
<evidence type="ECO:0000256" key="9">
    <source>
        <dbReference type="ARBA" id="ARBA00023163"/>
    </source>
</evidence>
<feature type="compositionally biased region" description="Basic and acidic residues" evidence="13">
    <location>
        <begin position="567"/>
        <end position="599"/>
    </location>
</feature>
<dbReference type="PROSITE" id="PS50088">
    <property type="entry name" value="ANK_REPEAT"/>
    <property type="match status" value="2"/>
</dbReference>
<feature type="compositionally biased region" description="Basic and acidic residues" evidence="13">
    <location>
        <begin position="483"/>
        <end position="492"/>
    </location>
</feature>
<dbReference type="InterPro" id="IPR031628">
    <property type="entry name" value="BCOR"/>
</dbReference>
<feature type="non-terminal residue" evidence="16">
    <location>
        <position position="1"/>
    </location>
</feature>
<keyword evidence="4" id="KW-0597">Phosphoprotein</keyword>
<dbReference type="FunFam" id="3.10.260.40:FF:000001">
    <property type="entry name" value="BCL-6 corepressor isoform X2"/>
    <property type="match status" value="1"/>
</dbReference>
<keyword evidence="9" id="KW-0804">Transcription</keyword>
<gene>
    <name evidence="16" type="ORF">N306_07299</name>
</gene>
<dbReference type="Pfam" id="PF12796">
    <property type="entry name" value="Ank_2"/>
    <property type="match status" value="1"/>
</dbReference>
<evidence type="ECO:0000256" key="1">
    <source>
        <dbReference type="ARBA" id="ARBA00004123"/>
    </source>
</evidence>
<dbReference type="CDD" id="cd14261">
    <property type="entry name" value="PUFD"/>
    <property type="match status" value="1"/>
</dbReference>
<dbReference type="GO" id="GO:0005634">
    <property type="term" value="C:nucleus"/>
    <property type="evidence" value="ECO:0007669"/>
    <property type="project" value="UniProtKB-SubCell"/>
</dbReference>
<feature type="domain" description="BCL-6 corepressor non-ankyrin-repeat" evidence="14">
    <location>
        <begin position="519"/>
        <end position="735"/>
    </location>
</feature>
<dbReference type="PANTHER" id="PTHR24117">
    <property type="entry name" value="AGAP007537-PB"/>
    <property type="match status" value="1"/>
</dbReference>
<dbReference type="GO" id="GO:0000122">
    <property type="term" value="P:negative regulation of transcription by RNA polymerase II"/>
    <property type="evidence" value="ECO:0007669"/>
    <property type="project" value="TreeGrafter"/>
</dbReference>
<keyword evidence="7" id="KW-0156">Chromatin regulator</keyword>
<keyword evidence="10" id="KW-0539">Nucleus</keyword>
<evidence type="ECO:0000256" key="2">
    <source>
        <dbReference type="ARBA" id="ARBA00022491"/>
    </source>
</evidence>
<keyword evidence="17" id="KW-1185">Reference proteome</keyword>
<evidence type="ECO:0000256" key="7">
    <source>
        <dbReference type="ARBA" id="ARBA00022853"/>
    </source>
</evidence>
<evidence type="ECO:0000313" key="16">
    <source>
        <dbReference type="EMBL" id="KFR03232.1"/>
    </source>
</evidence>
<evidence type="ECO:0000256" key="10">
    <source>
        <dbReference type="ARBA" id="ARBA00023242"/>
    </source>
</evidence>
<feature type="compositionally biased region" description="Basic and acidic residues" evidence="13">
    <location>
        <begin position="146"/>
        <end position="155"/>
    </location>
</feature>
<dbReference type="SMART" id="SM00248">
    <property type="entry name" value="ANK"/>
    <property type="match status" value="2"/>
</dbReference>
<evidence type="ECO:0000256" key="3">
    <source>
        <dbReference type="ARBA" id="ARBA00022499"/>
    </source>
</evidence>
<evidence type="ECO:0000256" key="13">
    <source>
        <dbReference type="SAM" id="MobiDB-lite"/>
    </source>
</evidence>